<dbReference type="InterPro" id="IPR008927">
    <property type="entry name" value="6-PGluconate_DH-like_C_sf"/>
</dbReference>
<dbReference type="FunFam" id="3.40.50.720:FF:000609">
    <property type="entry name" value="2-dehydropantoate 2-reductase"/>
    <property type="match status" value="1"/>
</dbReference>
<feature type="domain" description="Ketopantoate reductase N-terminal" evidence="5">
    <location>
        <begin position="9"/>
        <end position="162"/>
    </location>
</feature>
<dbReference type="Proteomes" id="UP000054007">
    <property type="component" value="Unassembled WGS sequence"/>
</dbReference>
<evidence type="ECO:0000259" key="5">
    <source>
        <dbReference type="Pfam" id="PF02558"/>
    </source>
</evidence>
<dbReference type="STRING" id="1314674.A0A0D7BD98"/>
<comment type="similarity">
    <text evidence="1 4">Belongs to the ketopantoate reductase family.</text>
</comment>
<proteinExistence type="inferred from homology"/>
<evidence type="ECO:0000256" key="2">
    <source>
        <dbReference type="ARBA" id="ARBA00022857"/>
    </source>
</evidence>
<comment type="catalytic activity">
    <reaction evidence="4">
        <text>(R)-pantoate + NADP(+) = 2-dehydropantoate + NADPH + H(+)</text>
        <dbReference type="Rhea" id="RHEA:16233"/>
        <dbReference type="ChEBI" id="CHEBI:11561"/>
        <dbReference type="ChEBI" id="CHEBI:15378"/>
        <dbReference type="ChEBI" id="CHEBI:15980"/>
        <dbReference type="ChEBI" id="CHEBI:57783"/>
        <dbReference type="ChEBI" id="CHEBI:58349"/>
        <dbReference type="EC" id="1.1.1.169"/>
    </reaction>
</comment>
<dbReference type="Pfam" id="PF08546">
    <property type="entry name" value="ApbA_C"/>
    <property type="match status" value="1"/>
</dbReference>
<dbReference type="InterPro" id="IPR013752">
    <property type="entry name" value="KPA_reductase"/>
</dbReference>
<feature type="domain" description="Ketopantoate reductase C-terminal" evidence="6">
    <location>
        <begin position="199"/>
        <end position="323"/>
    </location>
</feature>
<dbReference type="SUPFAM" id="SSF51735">
    <property type="entry name" value="NAD(P)-binding Rossmann-fold domains"/>
    <property type="match status" value="1"/>
</dbReference>
<dbReference type="NCBIfam" id="TIGR00745">
    <property type="entry name" value="apbA_panE"/>
    <property type="match status" value="1"/>
</dbReference>
<dbReference type="EC" id="1.1.1.169" evidence="4"/>
<dbReference type="SUPFAM" id="SSF48179">
    <property type="entry name" value="6-phosphogluconate dehydrogenase C-terminal domain-like"/>
    <property type="match status" value="1"/>
</dbReference>
<dbReference type="Gene3D" id="3.40.50.720">
    <property type="entry name" value="NAD(P)-binding Rossmann-like Domain"/>
    <property type="match status" value="1"/>
</dbReference>
<dbReference type="Gene3D" id="1.10.1040.10">
    <property type="entry name" value="N-(1-d-carboxylethyl)-l-norvaline Dehydrogenase, domain 2"/>
    <property type="match status" value="1"/>
</dbReference>
<protein>
    <recommendedName>
        <fullName evidence="4">2-dehydropantoate 2-reductase</fullName>
        <ecNumber evidence="4">1.1.1.169</ecNumber>
    </recommendedName>
    <alternativeName>
        <fullName evidence="4">Ketopantoate reductase</fullName>
    </alternativeName>
</protein>
<evidence type="ECO:0000256" key="1">
    <source>
        <dbReference type="ARBA" id="ARBA00007870"/>
    </source>
</evidence>
<name>A0A0D7BD98_9AGAR</name>
<evidence type="ECO:0000256" key="4">
    <source>
        <dbReference type="RuleBase" id="RU362068"/>
    </source>
</evidence>
<organism evidence="7 8">
    <name type="scientific">Cylindrobasidium torrendii FP15055 ss-10</name>
    <dbReference type="NCBI Taxonomy" id="1314674"/>
    <lineage>
        <taxon>Eukaryota</taxon>
        <taxon>Fungi</taxon>
        <taxon>Dikarya</taxon>
        <taxon>Basidiomycota</taxon>
        <taxon>Agaricomycotina</taxon>
        <taxon>Agaricomycetes</taxon>
        <taxon>Agaricomycetidae</taxon>
        <taxon>Agaricales</taxon>
        <taxon>Marasmiineae</taxon>
        <taxon>Physalacriaceae</taxon>
        <taxon>Cylindrobasidium</taxon>
    </lineage>
</organism>
<gene>
    <name evidence="7" type="ORF">CYLTODRAFT_422416</name>
</gene>
<dbReference type="AlphaFoldDB" id="A0A0D7BD98"/>
<dbReference type="InterPro" id="IPR003710">
    <property type="entry name" value="ApbA"/>
</dbReference>
<dbReference type="GO" id="GO:0008677">
    <property type="term" value="F:2-dehydropantoate 2-reductase activity"/>
    <property type="evidence" value="ECO:0007669"/>
    <property type="project" value="UniProtKB-EC"/>
</dbReference>
<dbReference type="PANTHER" id="PTHR21708:SF30">
    <property type="entry name" value="2-DEHYDROPANTOATE 2-REDUCTASE-RELATED"/>
    <property type="match status" value="1"/>
</dbReference>
<dbReference type="FunFam" id="1.10.1040.10:FF:000017">
    <property type="entry name" value="2-dehydropantoate 2-reductase"/>
    <property type="match status" value="1"/>
</dbReference>
<dbReference type="InterPro" id="IPR036291">
    <property type="entry name" value="NAD(P)-bd_dom_sf"/>
</dbReference>
<keyword evidence="3 4" id="KW-0560">Oxidoreductase</keyword>
<evidence type="ECO:0000313" key="7">
    <source>
        <dbReference type="EMBL" id="KIY67536.1"/>
    </source>
</evidence>
<evidence type="ECO:0000259" key="6">
    <source>
        <dbReference type="Pfam" id="PF08546"/>
    </source>
</evidence>
<keyword evidence="8" id="KW-1185">Reference proteome</keyword>
<comment type="function">
    <text evidence="4">Catalyzes the NADPH-dependent reduction of ketopantoate into pantoic acid.</text>
</comment>
<dbReference type="InterPro" id="IPR051402">
    <property type="entry name" value="KPR-Related"/>
</dbReference>
<accession>A0A0D7BD98</accession>
<dbReference type="PANTHER" id="PTHR21708">
    <property type="entry name" value="PROBABLE 2-DEHYDROPANTOATE 2-REDUCTASE"/>
    <property type="match status" value="1"/>
</dbReference>
<reference evidence="7 8" key="1">
    <citation type="journal article" date="2015" name="Fungal Genet. Biol.">
        <title>Evolution of novel wood decay mechanisms in Agaricales revealed by the genome sequences of Fistulina hepatica and Cylindrobasidium torrendii.</title>
        <authorList>
            <person name="Floudas D."/>
            <person name="Held B.W."/>
            <person name="Riley R."/>
            <person name="Nagy L.G."/>
            <person name="Koehler G."/>
            <person name="Ransdell A.S."/>
            <person name="Younus H."/>
            <person name="Chow J."/>
            <person name="Chiniquy J."/>
            <person name="Lipzen A."/>
            <person name="Tritt A."/>
            <person name="Sun H."/>
            <person name="Haridas S."/>
            <person name="LaButti K."/>
            <person name="Ohm R.A."/>
            <person name="Kues U."/>
            <person name="Blanchette R.A."/>
            <person name="Grigoriev I.V."/>
            <person name="Minto R.E."/>
            <person name="Hibbett D.S."/>
        </authorList>
    </citation>
    <scope>NUCLEOTIDE SEQUENCE [LARGE SCALE GENOMIC DNA]</scope>
    <source>
        <strain evidence="7 8">FP15055 ss-10</strain>
    </source>
</reference>
<dbReference type="Pfam" id="PF02558">
    <property type="entry name" value="ApbA"/>
    <property type="match status" value="1"/>
</dbReference>
<dbReference type="InterPro" id="IPR013328">
    <property type="entry name" value="6PGD_dom2"/>
</dbReference>
<evidence type="ECO:0000256" key="3">
    <source>
        <dbReference type="ARBA" id="ARBA00023002"/>
    </source>
</evidence>
<dbReference type="GO" id="GO:0015940">
    <property type="term" value="P:pantothenate biosynthetic process"/>
    <property type="evidence" value="ECO:0007669"/>
    <property type="project" value="InterPro"/>
</dbReference>
<dbReference type="GO" id="GO:0005737">
    <property type="term" value="C:cytoplasm"/>
    <property type="evidence" value="ECO:0007669"/>
    <property type="project" value="TreeGrafter"/>
</dbReference>
<dbReference type="EMBL" id="KN880523">
    <property type="protein sequence ID" value="KIY67536.1"/>
    <property type="molecule type" value="Genomic_DNA"/>
</dbReference>
<keyword evidence="2 4" id="KW-0521">NADP</keyword>
<dbReference type="OrthoDB" id="3609at2759"/>
<dbReference type="InterPro" id="IPR013332">
    <property type="entry name" value="KPR_N"/>
</dbReference>
<evidence type="ECO:0000313" key="8">
    <source>
        <dbReference type="Proteomes" id="UP000054007"/>
    </source>
</evidence>
<sequence>MSAQTQTEIFVFGLGAIGSFYAFILNEAGNTQVTVCGRSNYQVLKDHGMTFKSNLAKFGTKNNYRFHGVVKTPAEASSSKFDYVVCANKAITMDPPVSEQIAPVVGEHTTIIVIQNGIGNEEEFQARFPNNTVLSGVTWVGATQVEPGTIIHRDNNNMQFGCHFSKNIDRTQEQARLDKIVDIFRAGGTEIDVVPVIDVYRWKKTIWNGCWNTLTAITQCNTRELLSASPAGPVVARAIMEEMASVAHAQLGEAAAEIDANFIDELLNRPSVKAGIYSSMCQDAKFSRPMEVEVIINGPLKKAKALGIKTPTLETISALISAMDWRFRNGVTGPP</sequence>